<dbReference type="GO" id="GO:0008237">
    <property type="term" value="F:metallopeptidase activity"/>
    <property type="evidence" value="ECO:0007669"/>
    <property type="project" value="UniProtKB-KW"/>
</dbReference>
<keyword evidence="2" id="KW-0378">Hydrolase</keyword>
<dbReference type="InterPro" id="IPR008757">
    <property type="entry name" value="Peptidase_M6-like_domain"/>
</dbReference>
<accession>A0ABX2AM25</accession>
<sequence>MKYLMTFIFIFTSAIGWAVKMKPGATKVRQADGTTITIKGFGDEDFHYLTTTDGVLLVQESKGYFIAKVDDNGMLASTGVLAHDIHQRNIEEKELILLQDKQLFAEKLNGNREKRRIMREPVENNPTLFPHTGNPKVPVLLVQFSDVPFSVSDPKNTFNKYLNAEALFDKNTDKDMGRNYGSVKKYFSDMSHGKFTPQFDVYGPIQLEKPMSYYGRTENMTALFSDACAAAENMADFTQYDSNNDGNIDLIYIIYAGFSESIAGNSEDCIYPKSGTLYGISIDGKGVCRYGVNNELNGTPEDQANGPLINGIGLFCHEFSHCMGLPDLYPTPGSLAERSIDHNLDYWDLMDAGEYTFNGYRPTEYSAWEREAFGWTTIDTLKISCDITLSTLADNGKAYKIINDNDPSGNEYYIVENVQQQGWNRYLFGHGMLVYHIDYKADRFSLGGCKVNSELGHPRMTLIAADGTFIPEYFIAENIVESDDDFLKSWNKPLYDKYGGQTFSNNMYKAEAAGDPYPGTSGNTELTDNTQPKAWVYTGEGMSKAITAISEDVENGTVSFKFMNGGVGIESTTNDSQNQDNTIFSLSGVRMDNNVRQLPKGIYIRNSKVFVK</sequence>
<keyword evidence="2" id="KW-0482">Metalloprotease</keyword>
<evidence type="ECO:0000259" key="1">
    <source>
        <dbReference type="Pfam" id="PF05547"/>
    </source>
</evidence>
<organism evidence="2 3">
    <name type="scientific">Xylanibacter muris</name>
    <dbReference type="NCBI Taxonomy" id="2736290"/>
    <lineage>
        <taxon>Bacteria</taxon>
        <taxon>Pseudomonadati</taxon>
        <taxon>Bacteroidota</taxon>
        <taxon>Bacteroidia</taxon>
        <taxon>Bacteroidales</taxon>
        <taxon>Prevotellaceae</taxon>
        <taxon>Xylanibacter</taxon>
    </lineage>
</organism>
<reference evidence="2 3" key="1">
    <citation type="submission" date="2020-05" db="EMBL/GenBank/DDBJ databases">
        <title>Distinct polysaccharide utilization as determinants for interspecies competition between intestinal Prevotella spp.</title>
        <authorList>
            <person name="Galvez E.J.C."/>
            <person name="Iljazovic A."/>
            <person name="Strowig T."/>
        </authorList>
    </citation>
    <scope>NUCLEOTIDE SEQUENCE [LARGE SCALE GENOMIC DNA]</scope>
    <source>
        <strain evidence="2 3">PMUR</strain>
    </source>
</reference>
<gene>
    <name evidence="2" type="ORF">HPS56_02625</name>
</gene>
<comment type="caution">
    <text evidence="2">The sequence shown here is derived from an EMBL/GenBank/DDBJ whole genome shotgun (WGS) entry which is preliminary data.</text>
</comment>
<proteinExistence type="predicted"/>
<protein>
    <submittedName>
        <fullName evidence="2">M6 family metalloprotease domain-containing protein</fullName>
    </submittedName>
</protein>
<dbReference type="SUPFAM" id="SSF55486">
    <property type="entry name" value="Metalloproteases ('zincins'), catalytic domain"/>
    <property type="match status" value="1"/>
</dbReference>
<dbReference type="RefSeq" id="WP_172273428.1">
    <property type="nucleotide sequence ID" value="NZ_CASGMU010000002.1"/>
</dbReference>
<feature type="domain" description="Peptidase M6-like" evidence="1">
    <location>
        <begin position="136"/>
        <end position="371"/>
    </location>
</feature>
<name>A0ABX2AM25_9BACT</name>
<dbReference type="NCBIfam" id="TIGR03296">
    <property type="entry name" value="M6dom_TIGR03296"/>
    <property type="match status" value="1"/>
</dbReference>
<dbReference type="PANTHER" id="PTHR41775">
    <property type="entry name" value="SECRETED PROTEIN-RELATED"/>
    <property type="match status" value="1"/>
</dbReference>
<keyword evidence="3" id="KW-1185">Reference proteome</keyword>
<dbReference type="PANTHER" id="PTHR41775:SF1">
    <property type="entry name" value="PEPTIDASE M6-LIKE DOMAIN-CONTAINING PROTEIN"/>
    <property type="match status" value="1"/>
</dbReference>
<evidence type="ECO:0000313" key="2">
    <source>
        <dbReference type="EMBL" id="NPD91255.1"/>
    </source>
</evidence>
<keyword evidence="2" id="KW-0645">Protease</keyword>
<evidence type="ECO:0000313" key="3">
    <source>
        <dbReference type="Proteomes" id="UP000714420"/>
    </source>
</evidence>
<dbReference type="Pfam" id="PF05547">
    <property type="entry name" value="Peptidase_M6"/>
    <property type="match status" value="1"/>
</dbReference>
<dbReference type="EMBL" id="JABKKF010000002">
    <property type="protein sequence ID" value="NPD91255.1"/>
    <property type="molecule type" value="Genomic_DNA"/>
</dbReference>
<dbReference type="Proteomes" id="UP000714420">
    <property type="component" value="Unassembled WGS sequence"/>
</dbReference>